<feature type="domain" description="GST N-terminal" evidence="1">
    <location>
        <begin position="3"/>
        <end position="86"/>
    </location>
</feature>
<reference evidence="2 3" key="1">
    <citation type="journal article" date="2019" name="Int. J. Syst. Evol. Microbiol.">
        <title>The Global Catalogue of Microorganisms (GCM) 10K type strain sequencing project: providing services to taxonomists for standard genome sequencing and annotation.</title>
        <authorList>
            <consortium name="The Broad Institute Genomics Platform"/>
            <consortium name="The Broad Institute Genome Sequencing Center for Infectious Disease"/>
            <person name="Wu L."/>
            <person name="Ma J."/>
        </authorList>
    </citation>
    <scope>NUCLEOTIDE SEQUENCE [LARGE SCALE GENOMIC DNA]</scope>
    <source>
        <strain evidence="2 3">JCM 14330</strain>
    </source>
</reference>
<gene>
    <name evidence="2" type="ORF">GCM10009097_20110</name>
</gene>
<dbReference type="SUPFAM" id="SSF52833">
    <property type="entry name" value="Thioredoxin-like"/>
    <property type="match status" value="1"/>
</dbReference>
<dbReference type="PROSITE" id="PS50404">
    <property type="entry name" value="GST_NTER"/>
    <property type="match status" value="1"/>
</dbReference>
<evidence type="ECO:0000313" key="2">
    <source>
        <dbReference type="EMBL" id="GAA0503247.1"/>
    </source>
</evidence>
<name>A0ABN1BQH8_9BURK</name>
<evidence type="ECO:0000313" key="3">
    <source>
        <dbReference type="Proteomes" id="UP001501706"/>
    </source>
</evidence>
<dbReference type="PANTHER" id="PTHR44051:SF8">
    <property type="entry name" value="GLUTATHIONE S-TRANSFERASE GSTA"/>
    <property type="match status" value="1"/>
</dbReference>
<dbReference type="EMBL" id="BAAAEN010000006">
    <property type="protein sequence ID" value="GAA0503247.1"/>
    <property type="molecule type" value="Genomic_DNA"/>
</dbReference>
<comment type="caution">
    <text evidence="2">The sequence shown here is derived from an EMBL/GenBank/DDBJ whole genome shotgun (WGS) entry which is preliminary data.</text>
</comment>
<dbReference type="Gene3D" id="3.40.30.10">
    <property type="entry name" value="Glutaredoxin"/>
    <property type="match status" value="1"/>
</dbReference>
<proteinExistence type="predicted"/>
<evidence type="ECO:0000259" key="1">
    <source>
        <dbReference type="PROSITE" id="PS50404"/>
    </source>
</evidence>
<dbReference type="InterPro" id="IPR036282">
    <property type="entry name" value="Glutathione-S-Trfase_C_sf"/>
</dbReference>
<dbReference type="InterPro" id="IPR036249">
    <property type="entry name" value="Thioredoxin-like_sf"/>
</dbReference>
<dbReference type="PANTHER" id="PTHR44051">
    <property type="entry name" value="GLUTATHIONE S-TRANSFERASE-RELATED"/>
    <property type="match status" value="1"/>
</dbReference>
<protein>
    <submittedName>
        <fullName evidence="2">Glutathione S-transferase</fullName>
    </submittedName>
</protein>
<dbReference type="Gene3D" id="1.20.1050.10">
    <property type="match status" value="1"/>
</dbReference>
<organism evidence="2 3">
    <name type="scientific">Pigmentiphaga daeguensis</name>
    <dbReference type="NCBI Taxonomy" id="414049"/>
    <lineage>
        <taxon>Bacteria</taxon>
        <taxon>Pseudomonadati</taxon>
        <taxon>Pseudomonadota</taxon>
        <taxon>Betaproteobacteria</taxon>
        <taxon>Burkholderiales</taxon>
        <taxon>Alcaligenaceae</taxon>
        <taxon>Pigmentiphaga</taxon>
    </lineage>
</organism>
<keyword evidence="3" id="KW-1185">Reference proteome</keyword>
<dbReference type="CDD" id="cd03049">
    <property type="entry name" value="GST_N_3"/>
    <property type="match status" value="1"/>
</dbReference>
<dbReference type="SUPFAM" id="SSF47616">
    <property type="entry name" value="GST C-terminal domain-like"/>
    <property type="match status" value="1"/>
</dbReference>
<accession>A0ABN1BQH8</accession>
<dbReference type="Pfam" id="PF13410">
    <property type="entry name" value="GST_C_2"/>
    <property type="match status" value="1"/>
</dbReference>
<dbReference type="CDD" id="cd03205">
    <property type="entry name" value="GST_C_6"/>
    <property type="match status" value="1"/>
</dbReference>
<dbReference type="Proteomes" id="UP001501706">
    <property type="component" value="Unassembled WGS sequence"/>
</dbReference>
<dbReference type="InterPro" id="IPR004045">
    <property type="entry name" value="Glutathione_S-Trfase_N"/>
</dbReference>
<sequence length="208" mass="23365">MGTDMKLHWSPKSPYVRKVMVCLHELGLEDRVELVRSVAAMLRPNPQIMRDNPLSKIPTLVLDDGTALFDSAVICEYLDDLAGGRLFPPKGSEKWRTLRWHAFADGLLDVLILWRNEADRDGAQRSDALIEAFRIKTEASLQRLEGEARELAAAPFGIGHVGLGCALGYLDFRFGALQWRERAPHLAAWYGEIAARPSFRRTEPVLEG</sequence>
<dbReference type="Pfam" id="PF13409">
    <property type="entry name" value="GST_N_2"/>
    <property type="match status" value="1"/>
</dbReference>